<comment type="caution">
    <text evidence="2">The sequence shown here is derived from an EMBL/GenBank/DDBJ whole genome shotgun (WGS) entry which is preliminary data.</text>
</comment>
<proteinExistence type="predicted"/>
<feature type="region of interest" description="Disordered" evidence="1">
    <location>
        <begin position="1"/>
        <end position="34"/>
    </location>
</feature>
<dbReference type="AlphaFoldDB" id="A0A8H5LPB0"/>
<keyword evidence="3" id="KW-1185">Reference proteome</keyword>
<gene>
    <name evidence="2" type="ORF">D9758_010653</name>
</gene>
<sequence length="127" mass="13615">MSQTPSNAHKDSRQIPSWHSPLQGRQPSLLENPGPFWTGTTGFVTASTAALAVSFDTNTIPQMATTTATITSTVISTATTTFTVDMNDTDATFTVMPTVIATITTHTLKIYPSTPLLVSVPSIRRFV</sequence>
<reference evidence="2 3" key="1">
    <citation type="journal article" date="2020" name="ISME J.">
        <title>Uncovering the hidden diversity of litter-decomposition mechanisms in mushroom-forming fungi.</title>
        <authorList>
            <person name="Floudas D."/>
            <person name="Bentzer J."/>
            <person name="Ahren D."/>
            <person name="Johansson T."/>
            <person name="Persson P."/>
            <person name="Tunlid A."/>
        </authorList>
    </citation>
    <scope>NUCLEOTIDE SEQUENCE [LARGE SCALE GENOMIC DNA]</scope>
    <source>
        <strain evidence="2 3">CBS 291.85</strain>
    </source>
</reference>
<evidence type="ECO:0000313" key="3">
    <source>
        <dbReference type="Proteomes" id="UP000559256"/>
    </source>
</evidence>
<dbReference type="EMBL" id="JAACJM010000033">
    <property type="protein sequence ID" value="KAF5364448.1"/>
    <property type="molecule type" value="Genomic_DNA"/>
</dbReference>
<protein>
    <submittedName>
        <fullName evidence="2">Uncharacterized protein</fullName>
    </submittedName>
</protein>
<evidence type="ECO:0000256" key="1">
    <source>
        <dbReference type="SAM" id="MobiDB-lite"/>
    </source>
</evidence>
<organism evidence="2 3">
    <name type="scientific">Tetrapyrgos nigripes</name>
    <dbReference type="NCBI Taxonomy" id="182062"/>
    <lineage>
        <taxon>Eukaryota</taxon>
        <taxon>Fungi</taxon>
        <taxon>Dikarya</taxon>
        <taxon>Basidiomycota</taxon>
        <taxon>Agaricomycotina</taxon>
        <taxon>Agaricomycetes</taxon>
        <taxon>Agaricomycetidae</taxon>
        <taxon>Agaricales</taxon>
        <taxon>Marasmiineae</taxon>
        <taxon>Marasmiaceae</taxon>
        <taxon>Tetrapyrgos</taxon>
    </lineage>
</organism>
<evidence type="ECO:0000313" key="2">
    <source>
        <dbReference type="EMBL" id="KAF5364448.1"/>
    </source>
</evidence>
<accession>A0A8H5LPB0</accession>
<name>A0A8H5LPB0_9AGAR</name>
<dbReference type="Proteomes" id="UP000559256">
    <property type="component" value="Unassembled WGS sequence"/>
</dbReference>